<accession>A0ABV7X1S0</accession>
<dbReference type="EMBL" id="JBHRYD010000009">
    <property type="protein sequence ID" value="MFC3705272.1"/>
    <property type="molecule type" value="Genomic_DNA"/>
</dbReference>
<sequence>MRPSATRAASARRDGAEPAPRLHPWAKALVAALAALLPIATPSLAGDRALIDFIGFSPDFRYFAFEEFGIQDGSGFAYANLYVVDLSRDDWVAGTPIRVRADDERRPLAAIRAEAAAGAAGHLAELGIDVPVEVAALIGDGVPDIDAKSLVFGAPGYQPGAVLDRHALALATFETAAASPCADWFGTAPLGFALTLSGEGTETLLHRDAALPRSRGCPLDYRLYGVVMPFTAPVAAHAVAIISVYPGGFEGPDRRFLAVPLGR</sequence>
<reference evidence="2" key="1">
    <citation type="journal article" date="2019" name="Int. J. Syst. Evol. Microbiol.">
        <title>The Global Catalogue of Microorganisms (GCM) 10K type strain sequencing project: providing services to taxonomists for standard genome sequencing and annotation.</title>
        <authorList>
            <consortium name="The Broad Institute Genomics Platform"/>
            <consortium name="The Broad Institute Genome Sequencing Center for Infectious Disease"/>
            <person name="Wu L."/>
            <person name="Ma J."/>
        </authorList>
    </citation>
    <scope>NUCLEOTIDE SEQUENCE [LARGE SCALE GENOMIC DNA]</scope>
    <source>
        <strain evidence="2">KCTC 42281</strain>
    </source>
</reference>
<comment type="caution">
    <text evidence="1">The sequence shown here is derived from an EMBL/GenBank/DDBJ whole genome shotgun (WGS) entry which is preliminary data.</text>
</comment>
<organism evidence="1 2">
    <name type="scientific">Devosia honganensis</name>
    <dbReference type="NCBI Taxonomy" id="1610527"/>
    <lineage>
        <taxon>Bacteria</taxon>
        <taxon>Pseudomonadati</taxon>
        <taxon>Pseudomonadota</taxon>
        <taxon>Alphaproteobacteria</taxon>
        <taxon>Hyphomicrobiales</taxon>
        <taxon>Devosiaceae</taxon>
        <taxon>Devosia</taxon>
    </lineage>
</organism>
<protein>
    <submittedName>
        <fullName evidence="1">DUF2259 domain-containing protein</fullName>
    </submittedName>
</protein>
<dbReference type="Proteomes" id="UP001595613">
    <property type="component" value="Unassembled WGS sequence"/>
</dbReference>
<gene>
    <name evidence="1" type="ORF">ACFOOL_10940</name>
</gene>
<proteinExistence type="predicted"/>
<name>A0ABV7X1S0_9HYPH</name>
<dbReference type="Pfam" id="PF10016">
    <property type="entry name" value="DUF2259"/>
    <property type="match status" value="1"/>
</dbReference>
<dbReference type="InterPro" id="IPR018725">
    <property type="entry name" value="DUF2259_secreted"/>
</dbReference>
<keyword evidence="2" id="KW-1185">Reference proteome</keyword>
<evidence type="ECO:0000313" key="1">
    <source>
        <dbReference type="EMBL" id="MFC3705272.1"/>
    </source>
</evidence>
<dbReference type="RefSeq" id="WP_380097046.1">
    <property type="nucleotide sequence ID" value="NZ_JBHRYD010000009.1"/>
</dbReference>
<evidence type="ECO:0000313" key="2">
    <source>
        <dbReference type="Proteomes" id="UP001595613"/>
    </source>
</evidence>